<keyword evidence="1" id="KW-0812">Transmembrane</keyword>
<reference evidence="3" key="1">
    <citation type="submission" date="2025-08" db="UniProtKB">
        <authorList>
            <consortium name="RefSeq"/>
        </authorList>
    </citation>
    <scope>IDENTIFICATION</scope>
</reference>
<dbReference type="InterPro" id="IPR037185">
    <property type="entry name" value="EmrE-like"/>
</dbReference>
<dbReference type="RefSeq" id="WP_028311719.1">
    <property type="nucleotide sequence ID" value="NZ_AXWS01000013.1"/>
</dbReference>
<feature type="transmembrane region" description="Helical" evidence="1">
    <location>
        <begin position="20"/>
        <end position="38"/>
    </location>
</feature>
<proteinExistence type="predicted"/>
<dbReference type="OrthoDB" id="8584557at2"/>
<evidence type="ECO:0000256" key="1">
    <source>
        <dbReference type="SAM" id="Phobius"/>
    </source>
</evidence>
<organism evidence="2 3">
    <name type="scientific">Derxia gummosa DSM 723</name>
    <dbReference type="NCBI Taxonomy" id="1121388"/>
    <lineage>
        <taxon>Bacteria</taxon>
        <taxon>Pseudomonadati</taxon>
        <taxon>Pseudomonadota</taxon>
        <taxon>Betaproteobacteria</taxon>
        <taxon>Burkholderiales</taxon>
        <taxon>Alcaligenaceae</taxon>
        <taxon>Derxia</taxon>
    </lineage>
</organism>
<name>A0A8B6X478_9BURK</name>
<dbReference type="Proteomes" id="UP000675920">
    <property type="component" value="Unplaced"/>
</dbReference>
<keyword evidence="1" id="KW-0472">Membrane</keyword>
<evidence type="ECO:0000313" key="2">
    <source>
        <dbReference type="Proteomes" id="UP000675920"/>
    </source>
</evidence>
<keyword evidence="2" id="KW-1185">Reference proteome</keyword>
<keyword evidence="1" id="KW-1133">Transmembrane helix</keyword>
<accession>A0A8B6X478</accession>
<evidence type="ECO:0000313" key="3">
    <source>
        <dbReference type="RefSeq" id="WP_028311719.1"/>
    </source>
</evidence>
<protein>
    <submittedName>
        <fullName evidence="3">Uncharacterized protein</fullName>
    </submittedName>
</protein>
<dbReference type="AlphaFoldDB" id="A0A8B6X478"/>
<dbReference type="SUPFAM" id="SSF103481">
    <property type="entry name" value="Multidrug resistance efflux transporter EmrE"/>
    <property type="match status" value="1"/>
</dbReference>
<sequence>MLTPLLVTVVAAWRGGERVSWWNWASVLGGLLGALLIVRPGAAGRPDPVLPLPLGPLCSNALFQELTSRLTRTDSPATIFLHTSAVCGVALRLLP</sequence>